<keyword evidence="1" id="KW-1133">Transmembrane helix</keyword>
<keyword evidence="4" id="KW-1185">Reference proteome</keyword>
<keyword evidence="1" id="KW-0812">Transmembrane</keyword>
<protein>
    <submittedName>
        <fullName evidence="3">ABC transporter permease</fullName>
    </submittedName>
</protein>
<dbReference type="Proteomes" id="UP001303408">
    <property type="component" value="Chromosome"/>
</dbReference>
<dbReference type="AlphaFoldDB" id="A0AA96FGL8"/>
<feature type="transmembrane region" description="Helical" evidence="1">
    <location>
        <begin position="193"/>
        <end position="217"/>
    </location>
</feature>
<reference evidence="3 4" key="1">
    <citation type="submission" date="2023-09" db="EMBL/GenBank/DDBJ databases">
        <title>Demequina sp. a novel bacteria isolated from Capsicum annuum.</title>
        <authorList>
            <person name="Humaira Z."/>
            <person name="Lee J."/>
            <person name="Cho D."/>
        </authorList>
    </citation>
    <scope>NUCLEOTIDE SEQUENCE</scope>
    <source>
        <strain evidence="2 4">OYTSA14</strain>
        <strain evidence="3">PMTSA13</strain>
    </source>
</reference>
<proteinExistence type="predicted"/>
<keyword evidence="1" id="KW-0472">Membrane</keyword>
<dbReference type="Proteomes" id="UP001304125">
    <property type="component" value="Chromosome"/>
</dbReference>
<evidence type="ECO:0000313" key="3">
    <source>
        <dbReference type="EMBL" id="WNM28160.1"/>
    </source>
</evidence>
<evidence type="ECO:0000313" key="4">
    <source>
        <dbReference type="Proteomes" id="UP001304125"/>
    </source>
</evidence>
<gene>
    <name evidence="2" type="ORF">RN606_03705</name>
    <name evidence="3" type="ORF">RN607_03930</name>
</gene>
<dbReference type="EMBL" id="CP134880">
    <property type="protein sequence ID" value="WNM28160.1"/>
    <property type="molecule type" value="Genomic_DNA"/>
</dbReference>
<feature type="transmembrane region" description="Helical" evidence="1">
    <location>
        <begin position="229"/>
        <end position="251"/>
    </location>
</feature>
<dbReference type="RefSeq" id="WP_313500082.1">
    <property type="nucleotide sequence ID" value="NZ_CP134879.1"/>
</dbReference>
<dbReference type="KEGG" id="dcp:RN607_03930"/>
<feature type="transmembrane region" description="Helical" evidence="1">
    <location>
        <begin position="163"/>
        <end position="186"/>
    </location>
</feature>
<accession>A0AA96FGL8</accession>
<organism evidence="3">
    <name type="scientific">Demequina capsici</name>
    <dbReference type="NCBI Taxonomy" id="3075620"/>
    <lineage>
        <taxon>Bacteria</taxon>
        <taxon>Bacillati</taxon>
        <taxon>Actinomycetota</taxon>
        <taxon>Actinomycetes</taxon>
        <taxon>Micrococcales</taxon>
        <taxon>Demequinaceae</taxon>
        <taxon>Demequina</taxon>
    </lineage>
</organism>
<accession>A0AA96F7K6</accession>
<evidence type="ECO:0000313" key="2">
    <source>
        <dbReference type="EMBL" id="WNM25263.1"/>
    </source>
</evidence>
<dbReference type="EMBL" id="CP134879">
    <property type="protein sequence ID" value="WNM25263.1"/>
    <property type="molecule type" value="Genomic_DNA"/>
</dbReference>
<feature type="transmembrane region" description="Helical" evidence="1">
    <location>
        <begin position="37"/>
        <end position="60"/>
    </location>
</feature>
<name>A0AA96FGL8_9MICO</name>
<evidence type="ECO:0000256" key="1">
    <source>
        <dbReference type="SAM" id="Phobius"/>
    </source>
</evidence>
<feature type="transmembrane region" description="Helical" evidence="1">
    <location>
        <begin position="116"/>
        <end position="136"/>
    </location>
</feature>
<sequence length="258" mass="27638">MTVHAAPAAPVVAPALPLARRLSAVLRIHLANPWQTLITPWIIMALIFGVNAGIWGLVAYSAGGADKVEPGAFQNNGGVTWLYVFMLVVAVQAMHFTFRFALGFSITRRDYYAGTLLYFLLLAVVYTAGLTVLAALERATGGWWLNGGFFAPMMLVDAPIAVVAYYSFAGLLLAFTVGATAAAVWVRWAAAGLYWMFGILAVALVGGLWGVTVAHAWTSVWGYLTDTPLAVLVTWTLPVTALAAMAGHLLLRRAPLRS</sequence>
<feature type="transmembrane region" description="Helical" evidence="1">
    <location>
        <begin position="80"/>
        <end position="104"/>
    </location>
</feature>